<dbReference type="GO" id="GO:0050920">
    <property type="term" value="P:regulation of chemotaxis"/>
    <property type="evidence" value="ECO:0007669"/>
    <property type="project" value="InterPro"/>
</dbReference>
<dbReference type="PROSITE" id="PS51257">
    <property type="entry name" value="PROKAR_LIPOPROTEIN"/>
    <property type="match status" value="1"/>
</dbReference>
<evidence type="ECO:0008006" key="3">
    <source>
        <dbReference type="Google" id="ProtNLM"/>
    </source>
</evidence>
<proteinExistence type="predicted"/>
<keyword evidence="2" id="KW-1185">Reference proteome</keyword>
<dbReference type="Proteomes" id="UP000600449">
    <property type="component" value="Unassembled WGS sequence"/>
</dbReference>
<evidence type="ECO:0000313" key="1">
    <source>
        <dbReference type="EMBL" id="GGK27677.1"/>
    </source>
</evidence>
<dbReference type="Pfam" id="PF04344">
    <property type="entry name" value="CheZ"/>
    <property type="match status" value="1"/>
</dbReference>
<dbReference type="GO" id="GO:0009288">
    <property type="term" value="C:bacterial-type flagellum"/>
    <property type="evidence" value="ECO:0007669"/>
    <property type="project" value="InterPro"/>
</dbReference>
<dbReference type="RefSeq" id="WP_188910796.1">
    <property type="nucleotide sequence ID" value="NZ_BMMF01000003.1"/>
</dbReference>
<protein>
    <recommendedName>
        <fullName evidence="3">Chemotaxis protein CheZ</fullName>
    </recommendedName>
</protein>
<accession>A0A917V305</accession>
<dbReference type="GO" id="GO:0003824">
    <property type="term" value="F:catalytic activity"/>
    <property type="evidence" value="ECO:0007669"/>
    <property type="project" value="InterPro"/>
</dbReference>
<dbReference type="AlphaFoldDB" id="A0A917V305"/>
<gene>
    <name evidence="1" type="ORF">GCM10011322_12760</name>
</gene>
<dbReference type="InterPro" id="IPR007439">
    <property type="entry name" value="Chemotax_Pase_CheZ"/>
</dbReference>
<comment type="caution">
    <text evidence="1">The sequence shown here is derived from an EMBL/GenBank/DDBJ whole genome shotgun (WGS) entry which is preliminary data.</text>
</comment>
<organism evidence="1 2">
    <name type="scientific">Salinarimonas ramus</name>
    <dbReference type="NCBI Taxonomy" id="690164"/>
    <lineage>
        <taxon>Bacteria</taxon>
        <taxon>Pseudomonadati</taxon>
        <taxon>Pseudomonadota</taxon>
        <taxon>Alphaproteobacteria</taxon>
        <taxon>Hyphomicrobiales</taxon>
        <taxon>Salinarimonadaceae</taxon>
        <taxon>Salinarimonas</taxon>
    </lineage>
</organism>
<reference evidence="1 2" key="1">
    <citation type="journal article" date="2014" name="Int. J. Syst. Evol. Microbiol.">
        <title>Complete genome sequence of Corynebacterium casei LMG S-19264T (=DSM 44701T), isolated from a smear-ripened cheese.</title>
        <authorList>
            <consortium name="US DOE Joint Genome Institute (JGI-PGF)"/>
            <person name="Walter F."/>
            <person name="Albersmeier A."/>
            <person name="Kalinowski J."/>
            <person name="Ruckert C."/>
        </authorList>
    </citation>
    <scope>NUCLEOTIDE SEQUENCE [LARGE SCALE GENOMIC DNA]</scope>
    <source>
        <strain evidence="1 2">CGMCC 1.9161</strain>
    </source>
</reference>
<name>A0A917V305_9HYPH</name>
<sequence>MSFSQKRYRIEETLRHEPITVPPVLNGGGGCAAPAVGGGPGCSDPRLAHIIEAIGELRQFLDPSQRLASDVIDAYRKEITEVYALRQEIDLMKAAITQTKREIASLYKSDEEGKGMRRVAGELDAVVSATEEATGSILSGLEDIEAHANMLRASGGSGASDEIGAILDRVVSMYEACNFQDLTGQRITKIVNVLKFVEERLDKMIDVWGGLDAFQELIQHEAIAPAVDDEKALLNGPKLEEDAGHVSQDDIDSLFD</sequence>
<dbReference type="Gene3D" id="1.10.287.500">
    <property type="entry name" value="Helix hairpin bin"/>
    <property type="match status" value="1"/>
</dbReference>
<dbReference type="SUPFAM" id="SSF75708">
    <property type="entry name" value="Chemotaxis phosphatase CheZ"/>
    <property type="match status" value="1"/>
</dbReference>
<evidence type="ECO:0000313" key="2">
    <source>
        <dbReference type="Proteomes" id="UP000600449"/>
    </source>
</evidence>
<dbReference type="EMBL" id="BMMF01000003">
    <property type="protein sequence ID" value="GGK27677.1"/>
    <property type="molecule type" value="Genomic_DNA"/>
</dbReference>